<dbReference type="Proteomes" id="UP000188728">
    <property type="component" value="Unassembled WGS sequence"/>
</dbReference>
<dbReference type="OrthoDB" id="2664633at2"/>
<keyword evidence="4" id="KW-1185">Reference proteome</keyword>
<dbReference type="EMBL" id="MLHK01000013">
    <property type="protein sequence ID" value="OOF46641.1"/>
    <property type="molecule type" value="Genomic_DNA"/>
</dbReference>
<evidence type="ECO:0000313" key="2">
    <source>
        <dbReference type="EMBL" id="OOF46641.1"/>
    </source>
</evidence>
<proteinExistence type="predicted"/>
<name>A0A1V3IWJ1_9PAST</name>
<sequence length="160" mass="17911">MLNRGAVRNIRITQLACKRGHKGSSKTAETLASIKTDITTDNAQAQSGKLENRFDKDKVQKELDLQREVTQEFDKTRQDIKQELYNIADKKRAEAVEIRKNTKGKDGKNGYNTKESLELERQADMWEDVAFATDLVLGGVYGWSDSKALLYTGAAAGVNQ</sequence>
<protein>
    <submittedName>
        <fullName evidence="2">Uncharacterized protein</fullName>
    </submittedName>
</protein>
<evidence type="ECO:0000313" key="3">
    <source>
        <dbReference type="Proteomes" id="UP000188728"/>
    </source>
</evidence>
<dbReference type="Proteomes" id="UP000189161">
    <property type="component" value="Unassembled WGS sequence"/>
</dbReference>
<dbReference type="AlphaFoldDB" id="A0A1V3IWJ1"/>
<evidence type="ECO:0000313" key="1">
    <source>
        <dbReference type="EMBL" id="OOF46630.1"/>
    </source>
</evidence>
<organism evidence="2 3">
    <name type="scientific">Rodentibacter trehalosifermentans</name>
    <dbReference type="NCBI Taxonomy" id="1908263"/>
    <lineage>
        <taxon>Bacteria</taxon>
        <taxon>Pseudomonadati</taxon>
        <taxon>Pseudomonadota</taxon>
        <taxon>Gammaproteobacteria</taxon>
        <taxon>Pasteurellales</taxon>
        <taxon>Pasteurellaceae</taxon>
        <taxon>Rodentibacter</taxon>
    </lineage>
</organism>
<reference evidence="3 4" key="1">
    <citation type="submission" date="2016-10" db="EMBL/GenBank/DDBJ databases">
        <title>Rodentibacter gen. nov. and new species.</title>
        <authorList>
            <person name="Christensen H."/>
        </authorList>
    </citation>
    <scope>NUCLEOTIDE SEQUENCE [LARGE SCALE GENOMIC DNA]</scope>
    <source>
        <strain evidence="2 3">H1983213011</strain>
        <strain evidence="1 4">H1987082031</strain>
    </source>
</reference>
<evidence type="ECO:0000313" key="4">
    <source>
        <dbReference type="Proteomes" id="UP000189161"/>
    </source>
</evidence>
<comment type="caution">
    <text evidence="2">The sequence shown here is derived from an EMBL/GenBank/DDBJ whole genome shotgun (WGS) entry which is preliminary data.</text>
</comment>
<dbReference type="EMBL" id="MLHL01000069">
    <property type="protein sequence ID" value="OOF46630.1"/>
    <property type="molecule type" value="Genomic_DNA"/>
</dbReference>
<gene>
    <name evidence="2" type="ORF">BKK51_01835</name>
    <name evidence="1" type="ORF">BKK52_11145</name>
</gene>
<accession>A0A1V3IWJ1</accession>
<dbReference type="RefSeq" id="WP_131826450.1">
    <property type="nucleotide sequence ID" value="NZ_MLHK01000013.1"/>
</dbReference>
<accession>A0A1V3IWI0</accession>